<evidence type="ECO:0000256" key="5">
    <source>
        <dbReference type="SAM" id="MobiDB-lite"/>
    </source>
</evidence>
<dbReference type="InterPro" id="IPR016169">
    <property type="entry name" value="FAD-bd_PCMH_sub2"/>
</dbReference>
<keyword evidence="8" id="KW-1185">Reference proteome</keyword>
<protein>
    <recommendedName>
        <fullName evidence="6">FAD-binding PCMH-type domain-containing protein</fullName>
    </recommendedName>
</protein>
<dbReference type="SUPFAM" id="SSF56176">
    <property type="entry name" value="FAD-binding/transporter-associated domain-like"/>
    <property type="match status" value="1"/>
</dbReference>
<dbReference type="Gene3D" id="3.30.43.10">
    <property type="entry name" value="Uridine Diphospho-n-acetylenolpyruvylglucosamine Reductase, domain 2"/>
    <property type="match status" value="1"/>
</dbReference>
<dbReference type="Gene3D" id="3.30.465.10">
    <property type="match status" value="1"/>
</dbReference>
<evidence type="ECO:0000256" key="1">
    <source>
        <dbReference type="ARBA" id="ARBA00005466"/>
    </source>
</evidence>
<keyword evidence="4" id="KW-0560">Oxidoreductase</keyword>
<dbReference type="InterPro" id="IPR050416">
    <property type="entry name" value="FAD-linked_Oxidoreductase"/>
</dbReference>
<keyword evidence="2" id="KW-0285">Flavoprotein</keyword>
<dbReference type="Gene3D" id="3.40.462.20">
    <property type="match status" value="1"/>
</dbReference>
<evidence type="ECO:0000313" key="7">
    <source>
        <dbReference type="EMBL" id="KAK8033524.1"/>
    </source>
</evidence>
<evidence type="ECO:0000259" key="6">
    <source>
        <dbReference type="PROSITE" id="PS51387"/>
    </source>
</evidence>
<evidence type="ECO:0000256" key="4">
    <source>
        <dbReference type="ARBA" id="ARBA00023002"/>
    </source>
</evidence>
<accession>A0ABR1SGS1</accession>
<keyword evidence="3" id="KW-0274">FAD</keyword>
<dbReference type="PROSITE" id="PS51387">
    <property type="entry name" value="FAD_PCMH"/>
    <property type="match status" value="1"/>
</dbReference>
<dbReference type="PANTHER" id="PTHR42973:SF53">
    <property type="entry name" value="FAD-BINDING PCMH-TYPE DOMAIN-CONTAINING PROTEIN-RELATED"/>
    <property type="match status" value="1"/>
</dbReference>
<reference evidence="7 8" key="1">
    <citation type="submission" date="2023-01" db="EMBL/GenBank/DDBJ databases">
        <title>Analysis of 21 Apiospora genomes using comparative genomics revels a genus with tremendous synthesis potential of carbohydrate active enzymes and secondary metabolites.</title>
        <authorList>
            <person name="Sorensen T."/>
        </authorList>
    </citation>
    <scope>NUCLEOTIDE SEQUENCE [LARGE SCALE GENOMIC DNA]</scope>
    <source>
        <strain evidence="7 8">CBS 20057</strain>
    </source>
</reference>
<organism evidence="7 8">
    <name type="scientific">Apiospora marii</name>
    <dbReference type="NCBI Taxonomy" id="335849"/>
    <lineage>
        <taxon>Eukaryota</taxon>
        <taxon>Fungi</taxon>
        <taxon>Dikarya</taxon>
        <taxon>Ascomycota</taxon>
        <taxon>Pezizomycotina</taxon>
        <taxon>Sordariomycetes</taxon>
        <taxon>Xylariomycetidae</taxon>
        <taxon>Amphisphaeriales</taxon>
        <taxon>Apiosporaceae</taxon>
        <taxon>Apiospora</taxon>
    </lineage>
</organism>
<dbReference type="InterPro" id="IPR016166">
    <property type="entry name" value="FAD-bd_PCMH"/>
</dbReference>
<feature type="region of interest" description="Disordered" evidence="5">
    <location>
        <begin position="573"/>
        <end position="615"/>
    </location>
</feature>
<dbReference type="Pfam" id="PF01565">
    <property type="entry name" value="FAD_binding_4"/>
    <property type="match status" value="1"/>
</dbReference>
<dbReference type="PANTHER" id="PTHR42973">
    <property type="entry name" value="BINDING OXIDOREDUCTASE, PUTATIVE (AFU_ORTHOLOGUE AFUA_1G17690)-RELATED"/>
    <property type="match status" value="1"/>
</dbReference>
<dbReference type="InterPro" id="IPR006094">
    <property type="entry name" value="Oxid_FAD_bind_N"/>
</dbReference>
<evidence type="ECO:0000256" key="3">
    <source>
        <dbReference type="ARBA" id="ARBA00022827"/>
    </source>
</evidence>
<dbReference type="InterPro" id="IPR012951">
    <property type="entry name" value="BBE"/>
</dbReference>
<gene>
    <name evidence="7" type="ORF">PG991_002922</name>
</gene>
<evidence type="ECO:0000256" key="2">
    <source>
        <dbReference type="ARBA" id="ARBA00022630"/>
    </source>
</evidence>
<dbReference type="Pfam" id="PF08031">
    <property type="entry name" value="BBE"/>
    <property type="match status" value="1"/>
</dbReference>
<sequence>MGCLQSKPSPTPTPAASAPKASPLALAEARLTAAGLVVLHPADAAYTERQATYWSDSAKLVPACIVQPRTADEVAKAVQILAATKTRFAVRSGGHTQWAGANNIQGGATLDLGALSWTRLSPDGGETADIGPGGLWSDVYAELHRHGRVVAGGREGNVGVAGLILGGGNTFYTPRRGFACDNVEAFEVVLADGTLVTADQHGSYSDLYWALKGGSNNFGVVTNFRMRTLPGSGPVWGGLTFFPKQLTESAIDALADFTENMHKDPDSNLLCFFAYTVSDLTLPLFKDVGIATMSVQVAGVENAAAYQKWQAMTSIQNTCKLTTIPELVSDPAHNLPRGYRNIWFTATLKNDRRITAKAAELHEGLVEELKSHIPDGDFWTQCLFQPLPVIFGQHSLATGGNALGVDRQEHDGVLFLAAAMLKTAEQEAFAYPRVKAWVRAVQDFAQTIEHGNLGWTYLNYADPSQDPLGSYGKANVQRLREVAAKYDPGRVFQDLCPGGFKLSSCAERLSMQHYQSKERRLNSSSHGEQIVPRRSVKPQGICTHCGESPVATGKIKCDDCAKKWKARFRLRRRTRSSNVDSAAQIPDDPIQDEPVQDEHHGNEQELMDSVSKEID</sequence>
<name>A0ABR1SGS1_9PEZI</name>
<dbReference type="Proteomes" id="UP001396898">
    <property type="component" value="Unassembled WGS sequence"/>
</dbReference>
<dbReference type="InterPro" id="IPR036318">
    <property type="entry name" value="FAD-bd_PCMH-like_sf"/>
</dbReference>
<evidence type="ECO:0000313" key="8">
    <source>
        <dbReference type="Proteomes" id="UP001396898"/>
    </source>
</evidence>
<dbReference type="InterPro" id="IPR016167">
    <property type="entry name" value="FAD-bd_PCMH_sub1"/>
</dbReference>
<comment type="similarity">
    <text evidence="1">Belongs to the oxygen-dependent FAD-linked oxidoreductase family.</text>
</comment>
<comment type="caution">
    <text evidence="7">The sequence shown here is derived from an EMBL/GenBank/DDBJ whole genome shotgun (WGS) entry which is preliminary data.</text>
</comment>
<dbReference type="EMBL" id="JAQQWI010000006">
    <property type="protein sequence ID" value="KAK8033524.1"/>
    <property type="molecule type" value="Genomic_DNA"/>
</dbReference>
<proteinExistence type="inferred from homology"/>
<feature type="domain" description="FAD-binding PCMH-type" evidence="6">
    <location>
        <begin position="58"/>
        <end position="231"/>
    </location>
</feature>
<feature type="region of interest" description="Disordered" evidence="5">
    <location>
        <begin position="1"/>
        <end position="20"/>
    </location>
</feature>